<feature type="compositionally biased region" description="Pro residues" evidence="1">
    <location>
        <begin position="121"/>
        <end position="132"/>
    </location>
</feature>
<dbReference type="AlphaFoldDB" id="A0A8J6ABQ7"/>
<proteinExistence type="predicted"/>
<keyword evidence="3" id="KW-0812">Transmembrane</keyword>
<feature type="compositionally biased region" description="Pro residues" evidence="1">
    <location>
        <begin position="68"/>
        <end position="83"/>
    </location>
</feature>
<name>A0A8J6ABQ7_GALPY</name>
<organism evidence="3 4">
    <name type="scientific">Galemys pyrenaicus</name>
    <name type="common">Iberian desman</name>
    <name type="synonym">Pyrenean desman</name>
    <dbReference type="NCBI Taxonomy" id="202257"/>
    <lineage>
        <taxon>Eukaryota</taxon>
        <taxon>Metazoa</taxon>
        <taxon>Chordata</taxon>
        <taxon>Craniata</taxon>
        <taxon>Vertebrata</taxon>
        <taxon>Euteleostomi</taxon>
        <taxon>Mammalia</taxon>
        <taxon>Eutheria</taxon>
        <taxon>Laurasiatheria</taxon>
        <taxon>Eulipotyphla</taxon>
        <taxon>Talpidae</taxon>
        <taxon>Galemys</taxon>
    </lineage>
</organism>
<feature type="compositionally biased region" description="Low complexity" evidence="1">
    <location>
        <begin position="292"/>
        <end position="306"/>
    </location>
</feature>
<evidence type="ECO:0000256" key="1">
    <source>
        <dbReference type="SAM" id="MobiDB-lite"/>
    </source>
</evidence>
<sequence length="381" mass="39020">MTAALPRAALALAALSAARVQMQVDSASRPPRASPPASTRLSTPQSNGRALHFNAGGQSGQVETIAQPAPPAPWPGPSSPSAPLPGTCGPRREQPGTRWGRGRGGAPAAAVCRHPLRGAPPDTPAPRHPLPDTPQLGHTHLALRCPRGAGASTWDLRLDSPRGPWPALKSIEGVGSEPLFRKDFGQIDPPLHRRGAAGGQRASRPRCCAGSECDAHGRARPTCWPEGAFQPHGSRGVGGAPPRSAPRSTARAPHPQQAGPPGPSGEAVGWRPHAGSLGGPRAEEGPAPLAKSRAGSRACGRGRPGCTRGSRHPQKQRAEPEYTPALADSGPASATSSSDARGSSAGHCLPGGGRLQRAEGPGGRRRPPAGPRLEGLVCSRV</sequence>
<feature type="compositionally biased region" description="Polar residues" evidence="1">
    <location>
        <begin position="39"/>
        <end position="48"/>
    </location>
</feature>
<protein>
    <submittedName>
        <fullName evidence="3">Transmembrane channel-like protein 3</fullName>
    </submittedName>
</protein>
<keyword evidence="3" id="KW-0472">Membrane</keyword>
<comment type="caution">
    <text evidence="3">The sequence shown here is derived from an EMBL/GenBank/DDBJ whole genome shotgun (WGS) entry which is preliminary data.</text>
</comment>
<keyword evidence="4" id="KW-1185">Reference proteome</keyword>
<evidence type="ECO:0000313" key="4">
    <source>
        <dbReference type="Proteomes" id="UP000700334"/>
    </source>
</evidence>
<keyword evidence="2" id="KW-0732">Signal</keyword>
<accession>A0A8J6ABQ7</accession>
<gene>
    <name evidence="3" type="ORF">J0S82_016170</name>
</gene>
<evidence type="ECO:0000313" key="3">
    <source>
        <dbReference type="EMBL" id="KAG8516436.1"/>
    </source>
</evidence>
<feature type="compositionally biased region" description="Low complexity" evidence="1">
    <location>
        <begin position="371"/>
        <end position="381"/>
    </location>
</feature>
<evidence type="ECO:0000256" key="2">
    <source>
        <dbReference type="SAM" id="SignalP"/>
    </source>
</evidence>
<dbReference type="EMBL" id="JAGFMF010011680">
    <property type="protein sequence ID" value="KAG8516436.1"/>
    <property type="molecule type" value="Genomic_DNA"/>
</dbReference>
<feature type="signal peptide" evidence="2">
    <location>
        <begin position="1"/>
        <end position="22"/>
    </location>
</feature>
<feature type="region of interest" description="Disordered" evidence="1">
    <location>
        <begin position="23"/>
        <end position="139"/>
    </location>
</feature>
<dbReference type="Proteomes" id="UP000700334">
    <property type="component" value="Unassembled WGS sequence"/>
</dbReference>
<feature type="chain" id="PRO_5035245292" evidence="2">
    <location>
        <begin position="23"/>
        <end position="381"/>
    </location>
</feature>
<feature type="compositionally biased region" description="Low complexity" evidence="1">
    <location>
        <begin position="332"/>
        <end position="345"/>
    </location>
</feature>
<feature type="compositionally biased region" description="Low complexity" evidence="1">
    <location>
        <begin position="26"/>
        <end position="38"/>
    </location>
</feature>
<reference evidence="3" key="1">
    <citation type="journal article" date="2021" name="Evol. Appl.">
        <title>The genome of the Pyrenean desman and the effects of bottlenecks and inbreeding on the genomic landscape of an endangered species.</title>
        <authorList>
            <person name="Escoda L."/>
            <person name="Castresana J."/>
        </authorList>
    </citation>
    <scope>NUCLEOTIDE SEQUENCE</scope>
    <source>
        <strain evidence="3">IBE-C5619</strain>
    </source>
</reference>
<feature type="region of interest" description="Disordered" evidence="1">
    <location>
        <begin position="180"/>
        <end position="381"/>
    </location>
</feature>